<evidence type="ECO:0000256" key="1">
    <source>
        <dbReference type="ARBA" id="ARBA00009320"/>
    </source>
</evidence>
<reference evidence="2 3" key="1">
    <citation type="journal article" date="2016" name="Nat. Commun.">
        <title>Thousands of microbial genomes shed light on interconnected biogeochemical processes in an aquifer system.</title>
        <authorList>
            <person name="Anantharaman K."/>
            <person name="Brown C.T."/>
            <person name="Hug L.A."/>
            <person name="Sharon I."/>
            <person name="Castelle C.J."/>
            <person name="Probst A.J."/>
            <person name="Thomas B.C."/>
            <person name="Singh A."/>
            <person name="Wilkins M.J."/>
            <person name="Karaoz U."/>
            <person name="Brodie E.L."/>
            <person name="Williams K.H."/>
            <person name="Hubbard S.S."/>
            <person name="Banfield J.F."/>
        </authorList>
    </citation>
    <scope>NUCLEOTIDE SEQUENCE [LARGE SCALE GENOMIC DNA]</scope>
    <source>
        <strain evidence="3">RIFCSPLOWO2_12_FULL_64_10</strain>
    </source>
</reference>
<dbReference type="EMBL" id="MFKF01000334">
    <property type="protein sequence ID" value="OGG46215.1"/>
    <property type="molecule type" value="Genomic_DNA"/>
</dbReference>
<sequence length="306" mass="33733">MPSSEPLVYLSGDLVPASQAGIKIYDAGIILGATVTDLIRTFRKQPYRLEDHVARFYRSCKYAQILPRISPEEVVAISRRLLGHNGALLGEQSEMALVFFITPGVFPVYAGSAGFAGQGAPTHCMHTFPLPFRLWRGYFTDGVHVVTPSIRHIPPQCTDPKMKCRSRMHWWLADRESHLVDPKAVSLLLDLDGNVTETSGANFLIVREGRVISPAPRNILPGVSLMTVRELCGELGIPFVEQDIQTHDAINADEAFLATTPYCMAPVTRINGIPIGDSMGPTFRRLIEAWGRRVGLDIVAQVMGEV</sequence>
<dbReference type="GO" id="GO:0046394">
    <property type="term" value="P:carboxylic acid biosynthetic process"/>
    <property type="evidence" value="ECO:0007669"/>
    <property type="project" value="UniProtKB-ARBA"/>
</dbReference>
<organism evidence="2 3">
    <name type="scientific">Handelsmanbacteria sp. (strain RIFCSPLOWO2_12_FULL_64_10)</name>
    <dbReference type="NCBI Taxonomy" id="1817868"/>
    <lineage>
        <taxon>Bacteria</taxon>
        <taxon>Candidatus Handelsmaniibacteriota</taxon>
    </lineage>
</organism>
<dbReference type="InterPro" id="IPR043131">
    <property type="entry name" value="BCAT-like_N"/>
</dbReference>
<dbReference type="InterPro" id="IPR036038">
    <property type="entry name" value="Aminotransferase-like"/>
</dbReference>
<dbReference type="InterPro" id="IPR050571">
    <property type="entry name" value="Class-IV_PLP-Dep_Aminotrnsfr"/>
</dbReference>
<comment type="caution">
    <text evidence="2">The sequence shown here is derived from an EMBL/GenBank/DDBJ whole genome shotgun (WGS) entry which is preliminary data.</text>
</comment>
<dbReference type="InterPro" id="IPR001544">
    <property type="entry name" value="Aminotrans_IV"/>
</dbReference>
<dbReference type="Gene3D" id="3.30.470.10">
    <property type="match status" value="1"/>
</dbReference>
<proteinExistence type="inferred from homology"/>
<dbReference type="Pfam" id="PF01063">
    <property type="entry name" value="Aminotran_4"/>
    <property type="match status" value="1"/>
</dbReference>
<evidence type="ECO:0000313" key="2">
    <source>
        <dbReference type="EMBL" id="OGG46215.1"/>
    </source>
</evidence>
<dbReference type="GO" id="GO:0003824">
    <property type="term" value="F:catalytic activity"/>
    <property type="evidence" value="ECO:0007669"/>
    <property type="project" value="InterPro"/>
</dbReference>
<evidence type="ECO:0000313" key="3">
    <source>
        <dbReference type="Proteomes" id="UP000178606"/>
    </source>
</evidence>
<comment type="similarity">
    <text evidence="1">Belongs to the class-IV pyridoxal-phosphate-dependent aminotransferase family.</text>
</comment>
<dbReference type="Gene3D" id="3.20.10.10">
    <property type="entry name" value="D-amino Acid Aminotransferase, subunit A, domain 2"/>
    <property type="match status" value="1"/>
</dbReference>
<dbReference type="SUPFAM" id="SSF56752">
    <property type="entry name" value="D-aminoacid aminotransferase-like PLP-dependent enzymes"/>
    <property type="match status" value="1"/>
</dbReference>
<dbReference type="PANTHER" id="PTHR42743">
    <property type="entry name" value="AMINO-ACID AMINOTRANSFERASE"/>
    <property type="match status" value="1"/>
</dbReference>
<evidence type="ECO:0008006" key="4">
    <source>
        <dbReference type="Google" id="ProtNLM"/>
    </source>
</evidence>
<dbReference type="Proteomes" id="UP000178606">
    <property type="component" value="Unassembled WGS sequence"/>
</dbReference>
<gene>
    <name evidence="2" type="ORF">A3F84_15165</name>
</gene>
<accession>A0A1F6CAJ0</accession>
<dbReference type="PANTHER" id="PTHR42743:SF11">
    <property type="entry name" value="AMINODEOXYCHORISMATE LYASE"/>
    <property type="match status" value="1"/>
</dbReference>
<protein>
    <recommendedName>
        <fullName evidence="4">Branched-chain amino acid aminotransferase</fullName>
    </recommendedName>
</protein>
<name>A0A1F6CAJ0_HANXR</name>
<dbReference type="InterPro" id="IPR043132">
    <property type="entry name" value="BCAT-like_C"/>
</dbReference>
<dbReference type="AlphaFoldDB" id="A0A1F6CAJ0"/>